<protein>
    <submittedName>
        <fullName evidence="2">Uncharacterized protein</fullName>
    </submittedName>
</protein>
<reference evidence="3" key="1">
    <citation type="journal article" date="2014" name="Proc. Natl. Acad. Sci. U.S.A.">
        <title>Extensive sampling of basidiomycete genomes demonstrates inadequacy of the white-rot/brown-rot paradigm for wood decay fungi.</title>
        <authorList>
            <person name="Riley R."/>
            <person name="Salamov A.A."/>
            <person name="Brown D.W."/>
            <person name="Nagy L.G."/>
            <person name="Floudas D."/>
            <person name="Held B.W."/>
            <person name="Levasseur A."/>
            <person name="Lombard V."/>
            <person name="Morin E."/>
            <person name="Otillar R."/>
            <person name="Lindquist E.A."/>
            <person name="Sun H."/>
            <person name="LaButti K.M."/>
            <person name="Schmutz J."/>
            <person name="Jabbour D."/>
            <person name="Luo H."/>
            <person name="Baker S.E."/>
            <person name="Pisabarro A.G."/>
            <person name="Walton J.D."/>
            <person name="Blanchette R.A."/>
            <person name="Henrissat B."/>
            <person name="Martin F."/>
            <person name="Cullen D."/>
            <person name="Hibbett D.S."/>
            <person name="Grigoriev I.V."/>
        </authorList>
    </citation>
    <scope>NUCLEOTIDE SEQUENCE [LARGE SCALE GENOMIC DNA]</scope>
    <source>
        <strain evidence="3">FD-172 SS1</strain>
    </source>
</reference>
<proteinExistence type="predicted"/>
<name>A0A067MT99_BOTB1</name>
<keyword evidence="1" id="KW-0472">Membrane</keyword>
<sequence length="144" mass="16016">MILTMGSLIMSVSLMWRYQRQLGQVSGLRAVMDEFIYSPDTEVLTILLSLPLAFLIWSVIAFAVAVVSYSFSFTPYWECSIGTLIALVLVIFASTVSWFVHIHLSNTIYVCKRAWRGLRGAGWSLLSGKETESEMSMGGSFGQA</sequence>
<dbReference type="HOGENOM" id="CLU_2090657_0_0_1"/>
<accession>A0A067MT99</accession>
<dbReference type="EMBL" id="KL198022">
    <property type="protein sequence ID" value="KDQ17925.1"/>
    <property type="molecule type" value="Genomic_DNA"/>
</dbReference>
<evidence type="ECO:0000313" key="3">
    <source>
        <dbReference type="Proteomes" id="UP000027195"/>
    </source>
</evidence>
<keyword evidence="1" id="KW-0812">Transmembrane</keyword>
<feature type="transmembrane region" description="Helical" evidence="1">
    <location>
        <begin position="43"/>
        <end position="69"/>
    </location>
</feature>
<gene>
    <name evidence="2" type="ORF">BOTBODRAFT_543895</name>
</gene>
<dbReference type="AlphaFoldDB" id="A0A067MT99"/>
<organism evidence="2 3">
    <name type="scientific">Botryobasidium botryosum (strain FD-172 SS1)</name>
    <dbReference type="NCBI Taxonomy" id="930990"/>
    <lineage>
        <taxon>Eukaryota</taxon>
        <taxon>Fungi</taxon>
        <taxon>Dikarya</taxon>
        <taxon>Basidiomycota</taxon>
        <taxon>Agaricomycotina</taxon>
        <taxon>Agaricomycetes</taxon>
        <taxon>Cantharellales</taxon>
        <taxon>Botryobasidiaceae</taxon>
        <taxon>Botryobasidium</taxon>
    </lineage>
</organism>
<keyword evidence="3" id="KW-1185">Reference proteome</keyword>
<evidence type="ECO:0000256" key="1">
    <source>
        <dbReference type="SAM" id="Phobius"/>
    </source>
</evidence>
<keyword evidence="1" id="KW-1133">Transmembrane helix</keyword>
<dbReference type="OrthoDB" id="3208379at2759"/>
<feature type="transmembrane region" description="Helical" evidence="1">
    <location>
        <begin position="81"/>
        <end position="100"/>
    </location>
</feature>
<dbReference type="Proteomes" id="UP000027195">
    <property type="component" value="Unassembled WGS sequence"/>
</dbReference>
<evidence type="ECO:0000313" key="2">
    <source>
        <dbReference type="EMBL" id="KDQ17925.1"/>
    </source>
</evidence>
<dbReference type="InParanoid" id="A0A067MT99"/>